<dbReference type="RefSeq" id="WP_015828054.1">
    <property type="nucleotide sequence ID" value="NC_012982.1"/>
</dbReference>
<proteinExistence type="inferred from homology"/>
<evidence type="ECO:0000313" key="7">
    <source>
        <dbReference type="Proteomes" id="UP000002745"/>
    </source>
</evidence>
<dbReference type="InterPro" id="IPR005119">
    <property type="entry name" value="LysR_subst-bd"/>
</dbReference>
<keyword evidence="4" id="KW-0804">Transcription</keyword>
<keyword evidence="2" id="KW-0805">Transcription regulation</keyword>
<evidence type="ECO:0000259" key="5">
    <source>
        <dbReference type="PROSITE" id="PS50931"/>
    </source>
</evidence>
<dbReference type="GO" id="GO:0003700">
    <property type="term" value="F:DNA-binding transcription factor activity"/>
    <property type="evidence" value="ECO:0007669"/>
    <property type="project" value="InterPro"/>
</dbReference>
<name>C6XM72_HIRBI</name>
<reference evidence="7" key="1">
    <citation type="journal article" date="2011" name="J. Bacteriol.">
        <title>Genome sequences of eight morphologically diverse alphaproteobacteria.</title>
        <authorList>
            <consortium name="US DOE Joint Genome Institute"/>
            <person name="Brown P.J."/>
            <person name="Kysela D.T."/>
            <person name="Buechlein A."/>
            <person name="Hemmerich C."/>
            <person name="Brun Y.V."/>
        </authorList>
    </citation>
    <scope>NUCLEOTIDE SEQUENCE [LARGE SCALE GENOMIC DNA]</scope>
    <source>
        <strain evidence="7">ATCC 49814 / DSM 5838 / IFAM 1418</strain>
    </source>
</reference>
<sequence>MKNIDWSLLQSFVNVCEYGSFSAAARATNGSQATLSRHITMLEQQLETRLFDRLVSGVELTTKGIDVLRHASNMADAAGQLSMATEGEDQAISGTVRVTAATMTATYILPEIISELRIEEPMIDIELVASNRTENLVRREADIAIRMATPTQENLFARKLGDMEFGLYGAKEYLNRHPAPQTGEDLLSHNVVGFDTKDIALLITAMKKHGIDVDREFFTFRSDDHVVCWKMVVAGYGLGIIQRKIGDAEPLVSRIDLPNTMARLPIWLIAHSELKTNLRVRRVFDFLAKKITDKL</sequence>
<dbReference type="GO" id="GO:0043565">
    <property type="term" value="F:sequence-specific DNA binding"/>
    <property type="evidence" value="ECO:0007669"/>
    <property type="project" value="TreeGrafter"/>
</dbReference>
<keyword evidence="3" id="KW-0238">DNA-binding</keyword>
<evidence type="ECO:0000256" key="4">
    <source>
        <dbReference type="ARBA" id="ARBA00023163"/>
    </source>
</evidence>
<dbReference type="Pfam" id="PF03466">
    <property type="entry name" value="LysR_substrate"/>
    <property type="match status" value="1"/>
</dbReference>
<dbReference type="OrthoDB" id="9798121at2"/>
<dbReference type="InterPro" id="IPR000847">
    <property type="entry name" value="LysR_HTH_N"/>
</dbReference>
<gene>
    <name evidence="6" type="ordered locus">Hbal_2224</name>
</gene>
<dbReference type="InterPro" id="IPR058163">
    <property type="entry name" value="LysR-type_TF_proteobact-type"/>
</dbReference>
<dbReference type="Pfam" id="PF00126">
    <property type="entry name" value="HTH_1"/>
    <property type="match status" value="1"/>
</dbReference>
<accession>C6XM72</accession>
<dbReference type="Proteomes" id="UP000002745">
    <property type="component" value="Chromosome"/>
</dbReference>
<keyword evidence="7" id="KW-1185">Reference proteome</keyword>
<dbReference type="KEGG" id="hba:Hbal_2224"/>
<protein>
    <submittedName>
        <fullName evidence="6">Transcriptional regulator, LysR family</fullName>
    </submittedName>
</protein>
<dbReference type="Gene3D" id="3.40.190.290">
    <property type="match status" value="1"/>
</dbReference>
<dbReference type="PRINTS" id="PR00039">
    <property type="entry name" value="HTHLYSR"/>
</dbReference>
<dbReference type="STRING" id="582402.Hbal_2224"/>
<dbReference type="SUPFAM" id="SSF46785">
    <property type="entry name" value="Winged helix' DNA-binding domain"/>
    <property type="match status" value="1"/>
</dbReference>
<dbReference type="AlphaFoldDB" id="C6XM72"/>
<dbReference type="GO" id="GO:0006351">
    <property type="term" value="P:DNA-templated transcription"/>
    <property type="evidence" value="ECO:0007669"/>
    <property type="project" value="TreeGrafter"/>
</dbReference>
<organism evidence="6 7">
    <name type="scientific">Hirschia baltica (strain ATCC 49814 / DSM 5838 / IFAM 1418)</name>
    <dbReference type="NCBI Taxonomy" id="582402"/>
    <lineage>
        <taxon>Bacteria</taxon>
        <taxon>Pseudomonadati</taxon>
        <taxon>Pseudomonadota</taxon>
        <taxon>Alphaproteobacteria</taxon>
        <taxon>Hyphomonadales</taxon>
        <taxon>Hyphomonadaceae</taxon>
        <taxon>Hirschia</taxon>
    </lineage>
</organism>
<dbReference type="PANTHER" id="PTHR30537">
    <property type="entry name" value="HTH-TYPE TRANSCRIPTIONAL REGULATOR"/>
    <property type="match status" value="1"/>
</dbReference>
<evidence type="ECO:0000256" key="2">
    <source>
        <dbReference type="ARBA" id="ARBA00023015"/>
    </source>
</evidence>
<dbReference type="EMBL" id="CP001678">
    <property type="protein sequence ID" value="ACT59904.1"/>
    <property type="molecule type" value="Genomic_DNA"/>
</dbReference>
<dbReference type="Gene3D" id="1.10.10.10">
    <property type="entry name" value="Winged helix-like DNA-binding domain superfamily/Winged helix DNA-binding domain"/>
    <property type="match status" value="1"/>
</dbReference>
<dbReference type="HOGENOM" id="CLU_039613_2_0_5"/>
<comment type="similarity">
    <text evidence="1">Belongs to the LysR transcriptional regulatory family.</text>
</comment>
<dbReference type="eggNOG" id="COG0583">
    <property type="taxonomic scope" value="Bacteria"/>
</dbReference>
<feature type="domain" description="HTH lysR-type" evidence="5">
    <location>
        <begin position="4"/>
        <end position="61"/>
    </location>
</feature>
<dbReference type="PANTHER" id="PTHR30537:SF3">
    <property type="entry name" value="TRANSCRIPTIONAL REGULATORY PROTEIN"/>
    <property type="match status" value="1"/>
</dbReference>
<dbReference type="SUPFAM" id="SSF53850">
    <property type="entry name" value="Periplasmic binding protein-like II"/>
    <property type="match status" value="1"/>
</dbReference>
<evidence type="ECO:0000256" key="1">
    <source>
        <dbReference type="ARBA" id="ARBA00009437"/>
    </source>
</evidence>
<dbReference type="InterPro" id="IPR036390">
    <property type="entry name" value="WH_DNA-bd_sf"/>
</dbReference>
<evidence type="ECO:0000256" key="3">
    <source>
        <dbReference type="ARBA" id="ARBA00023125"/>
    </source>
</evidence>
<dbReference type="InterPro" id="IPR036388">
    <property type="entry name" value="WH-like_DNA-bd_sf"/>
</dbReference>
<dbReference type="PROSITE" id="PS50931">
    <property type="entry name" value="HTH_LYSR"/>
    <property type="match status" value="1"/>
</dbReference>
<evidence type="ECO:0000313" key="6">
    <source>
        <dbReference type="EMBL" id="ACT59904.1"/>
    </source>
</evidence>